<dbReference type="Proteomes" id="UP000261080">
    <property type="component" value="Unassembled WGS sequence"/>
</dbReference>
<dbReference type="AlphaFoldDB" id="A0A3E3JY93"/>
<dbReference type="InterPro" id="IPR025506">
    <property type="entry name" value="Abi_alpha"/>
</dbReference>
<keyword evidence="2" id="KW-1185">Reference proteome</keyword>
<comment type="caution">
    <text evidence="1">The sequence shown here is derived from an EMBL/GenBank/DDBJ whole genome shotgun (WGS) entry which is preliminary data.</text>
</comment>
<organism evidence="1 2">
    <name type="scientific">Sellimonas intestinalis</name>
    <dbReference type="NCBI Taxonomy" id="1653434"/>
    <lineage>
        <taxon>Bacteria</taxon>
        <taxon>Bacillati</taxon>
        <taxon>Bacillota</taxon>
        <taxon>Clostridia</taxon>
        <taxon>Lachnospirales</taxon>
        <taxon>Lachnospiraceae</taxon>
        <taxon>Sellimonas</taxon>
    </lineage>
</organism>
<dbReference type="Pfam" id="PF14337">
    <property type="entry name" value="Abi_alpha"/>
    <property type="match status" value="1"/>
</dbReference>
<evidence type="ECO:0000313" key="2">
    <source>
        <dbReference type="Proteomes" id="UP000261080"/>
    </source>
</evidence>
<proteinExistence type="predicted"/>
<sequence length="325" mass="38189">MLKEVDEALLDGLLSSDNFLPRTLHTRKALYKKVWSVFLESCQKMKYYKSGFWCEEREELGLENKIQDLISATKGVMGEVLAEDAIPKLAEEMLKGTVLEATSGAFSMLSPRIGGVMVAYQQRRWERNWEKYISLIYERQREFNERLEKLDTEMRKKFRYDFFPLVSDFVQSEKQEEKIGLIVNGLTNIAGGINWQEDVVLMFYDTLSQLNLLDLRLLKLYASTYIERDDNDDIYKLMNECQIDNSQAGMIREKLERLGLIQSKNEEKIYENIENVIKYVEDIAKGKKDPKLKRIKNVPKSESYRITSFGLKFIKFFMKSYEIEN</sequence>
<name>A0A3E3JY93_9FIRM</name>
<reference evidence="1 2" key="1">
    <citation type="submission" date="2018-08" db="EMBL/GenBank/DDBJ databases">
        <title>A genome reference for cultivated species of the human gut microbiota.</title>
        <authorList>
            <person name="Zou Y."/>
            <person name="Xue W."/>
            <person name="Luo G."/>
        </authorList>
    </citation>
    <scope>NUCLEOTIDE SEQUENCE [LARGE SCALE GENOMIC DNA]</scope>
    <source>
        <strain evidence="1 2">AF37-2AT</strain>
    </source>
</reference>
<accession>A0A3E3JY93</accession>
<dbReference type="EMBL" id="QVLX01000020">
    <property type="protein sequence ID" value="RGE84292.1"/>
    <property type="molecule type" value="Genomic_DNA"/>
</dbReference>
<protein>
    <submittedName>
        <fullName evidence="1">Uncharacterized protein</fullName>
    </submittedName>
</protein>
<gene>
    <name evidence="1" type="ORF">DW016_15820</name>
</gene>
<evidence type="ECO:0000313" key="1">
    <source>
        <dbReference type="EMBL" id="RGE84292.1"/>
    </source>
</evidence>